<evidence type="ECO:0000313" key="1">
    <source>
        <dbReference type="EMBL" id="CAD7269066.1"/>
    </source>
</evidence>
<dbReference type="AlphaFoldDB" id="A0A7R9B9R4"/>
<gene>
    <name evidence="1" type="ORF">TSIB3V08_LOCUS13066</name>
</gene>
<proteinExistence type="predicted"/>
<reference evidence="1" key="1">
    <citation type="submission" date="2020-11" db="EMBL/GenBank/DDBJ databases">
        <authorList>
            <person name="Tran Van P."/>
        </authorList>
    </citation>
    <scope>NUCLEOTIDE SEQUENCE</scope>
</reference>
<name>A0A7R9B9R4_TIMSH</name>
<organism evidence="1">
    <name type="scientific">Timema shepardi</name>
    <name type="common">Walking stick</name>
    <dbReference type="NCBI Taxonomy" id="629360"/>
    <lineage>
        <taxon>Eukaryota</taxon>
        <taxon>Metazoa</taxon>
        <taxon>Ecdysozoa</taxon>
        <taxon>Arthropoda</taxon>
        <taxon>Hexapoda</taxon>
        <taxon>Insecta</taxon>
        <taxon>Pterygota</taxon>
        <taxon>Neoptera</taxon>
        <taxon>Polyneoptera</taxon>
        <taxon>Phasmatodea</taxon>
        <taxon>Timematodea</taxon>
        <taxon>Timematoidea</taxon>
        <taxon>Timematidae</taxon>
        <taxon>Timema</taxon>
    </lineage>
</organism>
<accession>A0A7R9B9R4</accession>
<dbReference type="EMBL" id="OC019827">
    <property type="protein sequence ID" value="CAD7269066.1"/>
    <property type="molecule type" value="Genomic_DNA"/>
</dbReference>
<sequence length="100" mass="10365">MPDCCFQVGLRAVAKTGLVVAIRWGMLLLPANERLLLSGGAGWCCQQIPGCCYQVALRAEAKAGLVAATRWGWLLLPANPSLLLSGGAEDRGQGGPGGTD</sequence>
<protein>
    <submittedName>
        <fullName evidence="1">Uncharacterized protein</fullName>
    </submittedName>
</protein>